<feature type="transmembrane region" description="Helical" evidence="6">
    <location>
        <begin position="209"/>
        <end position="231"/>
    </location>
</feature>
<feature type="transmembrane region" description="Helical" evidence="6">
    <location>
        <begin position="12"/>
        <end position="38"/>
    </location>
</feature>
<evidence type="ECO:0000259" key="7">
    <source>
        <dbReference type="Pfam" id="PF20684"/>
    </source>
</evidence>
<feature type="transmembrane region" description="Helical" evidence="6">
    <location>
        <begin position="129"/>
        <end position="150"/>
    </location>
</feature>
<comment type="subcellular location">
    <subcellularLocation>
        <location evidence="1">Membrane</location>
        <topology evidence="1">Multi-pass membrane protein</topology>
    </subcellularLocation>
</comment>
<dbReference type="InterPro" id="IPR052337">
    <property type="entry name" value="SAT4-like"/>
</dbReference>
<feature type="transmembrane region" description="Helical" evidence="6">
    <location>
        <begin position="94"/>
        <end position="117"/>
    </location>
</feature>
<reference evidence="8 9" key="1">
    <citation type="submission" date="2016-12" db="EMBL/GenBank/DDBJ databases">
        <title>The genomes of Aspergillus section Nigri reveals drivers in fungal speciation.</title>
        <authorList>
            <consortium name="DOE Joint Genome Institute"/>
            <person name="Vesth T.C."/>
            <person name="Nybo J."/>
            <person name="Theobald S."/>
            <person name="Brandl J."/>
            <person name="Frisvad J.C."/>
            <person name="Nielsen K.F."/>
            <person name="Lyhne E.K."/>
            <person name="Kogle M.E."/>
            <person name="Kuo A."/>
            <person name="Riley R."/>
            <person name="Clum A."/>
            <person name="Nolan M."/>
            <person name="Lipzen A."/>
            <person name="Salamov A."/>
            <person name="Henrissat B."/>
            <person name="Wiebenga A."/>
            <person name="De Vries R.P."/>
            <person name="Grigoriev I.V."/>
            <person name="Mortensen U.H."/>
            <person name="Andersen M.R."/>
            <person name="Baker S.E."/>
        </authorList>
    </citation>
    <scope>NUCLEOTIDE SEQUENCE [LARGE SCALE GENOMIC DNA]</scope>
    <source>
        <strain evidence="8 9">IBT 23096</strain>
    </source>
</reference>
<keyword evidence="2 6" id="KW-0812">Transmembrane</keyword>
<dbReference type="Pfam" id="PF20684">
    <property type="entry name" value="Fung_rhodopsin"/>
    <property type="match status" value="1"/>
</dbReference>
<keyword evidence="3 6" id="KW-1133">Transmembrane helix</keyword>
<evidence type="ECO:0000256" key="5">
    <source>
        <dbReference type="ARBA" id="ARBA00038359"/>
    </source>
</evidence>
<evidence type="ECO:0000313" key="9">
    <source>
        <dbReference type="Proteomes" id="UP000234275"/>
    </source>
</evidence>
<dbReference type="GO" id="GO:0016020">
    <property type="term" value="C:membrane"/>
    <property type="evidence" value="ECO:0007669"/>
    <property type="project" value="UniProtKB-SubCell"/>
</dbReference>
<protein>
    <recommendedName>
        <fullName evidence="7">Rhodopsin domain-containing protein</fullName>
    </recommendedName>
</protein>
<evidence type="ECO:0000256" key="3">
    <source>
        <dbReference type="ARBA" id="ARBA00022989"/>
    </source>
</evidence>
<feature type="transmembrane region" description="Helical" evidence="6">
    <location>
        <begin position="170"/>
        <end position="197"/>
    </location>
</feature>
<dbReference type="Proteomes" id="UP000234275">
    <property type="component" value="Unassembled WGS sequence"/>
</dbReference>
<dbReference type="InterPro" id="IPR049326">
    <property type="entry name" value="Rhodopsin_dom_fungi"/>
</dbReference>
<sequence>MSNIQESSGPSLVTTSLLVVAIVFPILGSIAVALRLYSSLSKHRRLFADDYVALLAVIAAWGISIDMYVAAALAGVNTATTDPLSATVVFLRALWIEGFPLISSLVLVKTSLLMFYARIFVTPSFRLAVWIYISILVAWGIAIFVAQLLTADPITAAWNPMAKDPLRYDYNTYSIAFAAMSMVFDIIVLCFPIPVIYKLQMSGVQKLQVLGIFWLGIFCCVSSAIRFYYIYSDIRKSVANTGPDRYTASTTATTWAIIEPNMSIVAACLPTYANLFGLGQGLRSVIRSVRSFLSTRGAGGGSSGGNTSLGSIAKGNSVIVQSSATGEPHSPKRPSSRQFKLLGVGKGDGDVELGERVSSDHIPLTANAQQMNISVTKTFESRGSPARGEGERRW</sequence>
<dbReference type="GeneID" id="36554368"/>
<organism evidence="8 9">
    <name type="scientific">Aspergillus steynii IBT 23096</name>
    <dbReference type="NCBI Taxonomy" id="1392250"/>
    <lineage>
        <taxon>Eukaryota</taxon>
        <taxon>Fungi</taxon>
        <taxon>Dikarya</taxon>
        <taxon>Ascomycota</taxon>
        <taxon>Pezizomycotina</taxon>
        <taxon>Eurotiomycetes</taxon>
        <taxon>Eurotiomycetidae</taxon>
        <taxon>Eurotiales</taxon>
        <taxon>Aspergillaceae</taxon>
        <taxon>Aspergillus</taxon>
        <taxon>Aspergillus subgen. Circumdati</taxon>
    </lineage>
</organism>
<comment type="similarity">
    <text evidence="5">Belongs to the SAT4 family.</text>
</comment>
<feature type="domain" description="Rhodopsin" evidence="7">
    <location>
        <begin position="34"/>
        <end position="276"/>
    </location>
</feature>
<name>A0A2I2GEK1_9EURO</name>
<accession>A0A2I2GEK1</accession>
<dbReference type="EMBL" id="MSFO01000003">
    <property type="protein sequence ID" value="PLB51304.1"/>
    <property type="molecule type" value="Genomic_DNA"/>
</dbReference>
<evidence type="ECO:0000256" key="2">
    <source>
        <dbReference type="ARBA" id="ARBA00022692"/>
    </source>
</evidence>
<dbReference type="VEuPathDB" id="FungiDB:P170DRAFT_407100"/>
<dbReference type="PANTHER" id="PTHR33048">
    <property type="entry name" value="PTH11-LIKE INTEGRAL MEMBRANE PROTEIN (AFU_ORTHOLOGUE AFUA_5G11245)"/>
    <property type="match status" value="1"/>
</dbReference>
<evidence type="ECO:0000313" key="8">
    <source>
        <dbReference type="EMBL" id="PLB51304.1"/>
    </source>
</evidence>
<gene>
    <name evidence="8" type="ORF">P170DRAFT_407100</name>
</gene>
<dbReference type="RefSeq" id="XP_024706606.1">
    <property type="nucleotide sequence ID" value="XM_024846669.1"/>
</dbReference>
<evidence type="ECO:0000256" key="6">
    <source>
        <dbReference type="SAM" id="Phobius"/>
    </source>
</evidence>
<feature type="transmembrane region" description="Helical" evidence="6">
    <location>
        <begin position="50"/>
        <end position="74"/>
    </location>
</feature>
<keyword evidence="9" id="KW-1185">Reference proteome</keyword>
<dbReference type="OrthoDB" id="10017208at2759"/>
<evidence type="ECO:0000256" key="4">
    <source>
        <dbReference type="ARBA" id="ARBA00023136"/>
    </source>
</evidence>
<keyword evidence="4 6" id="KW-0472">Membrane</keyword>
<comment type="caution">
    <text evidence="8">The sequence shown here is derived from an EMBL/GenBank/DDBJ whole genome shotgun (WGS) entry which is preliminary data.</text>
</comment>
<dbReference type="STRING" id="1392250.A0A2I2GEK1"/>
<dbReference type="AlphaFoldDB" id="A0A2I2GEK1"/>
<dbReference type="PANTHER" id="PTHR33048:SF18">
    <property type="entry name" value="INTEGRAL MEMBRANE PROTEIN"/>
    <property type="match status" value="1"/>
</dbReference>
<evidence type="ECO:0000256" key="1">
    <source>
        <dbReference type="ARBA" id="ARBA00004141"/>
    </source>
</evidence>
<proteinExistence type="inferred from homology"/>